<dbReference type="RefSeq" id="WP_353566922.1">
    <property type="nucleotide sequence ID" value="NZ_BAABRI010000010.1"/>
</dbReference>
<name>A0ABP9UQ00_9BACT</name>
<keyword evidence="1" id="KW-0472">Membrane</keyword>
<reference evidence="3 4" key="1">
    <citation type="submission" date="2024-02" db="EMBL/GenBank/DDBJ databases">
        <title>Haloferula sargassicola NBRC 104335.</title>
        <authorList>
            <person name="Ichikawa N."/>
            <person name="Katano-Makiyama Y."/>
            <person name="Hidaka K."/>
        </authorList>
    </citation>
    <scope>NUCLEOTIDE SEQUENCE [LARGE SCALE GENOMIC DNA]</scope>
    <source>
        <strain evidence="3 4">NBRC 104335</strain>
    </source>
</reference>
<evidence type="ECO:0000313" key="4">
    <source>
        <dbReference type="Proteomes" id="UP001476282"/>
    </source>
</evidence>
<dbReference type="PANTHER" id="PTHR40547:SF1">
    <property type="entry name" value="SLL0298 PROTEIN"/>
    <property type="match status" value="1"/>
</dbReference>
<dbReference type="InterPro" id="IPR018639">
    <property type="entry name" value="DUF2062"/>
</dbReference>
<sequence length="191" mass="21963">MGTRKWKIRYLRLVRRVHRLVSHPRLRHREWWKPVRASLTDRRLWHPCRDTVANGVSIGLFFAMMPMPGQSIAAATIAARYRANIPFAVGSTLFTNPFTSPLIRPLQYKVGGWLRENLHIPMPHLGEVDLQFRSRLVELNVSDFILGFLVTGIVMALLAFPVVHLFSALLPHHLPIRPVVIRKRKSENSSP</sequence>
<comment type="caution">
    <text evidence="3">The sequence shown here is derived from an EMBL/GenBank/DDBJ whole genome shotgun (WGS) entry which is preliminary data.</text>
</comment>
<evidence type="ECO:0000313" key="3">
    <source>
        <dbReference type="EMBL" id="GAA5482792.1"/>
    </source>
</evidence>
<gene>
    <name evidence="3" type="ORF">Hsar01_02016</name>
</gene>
<feature type="transmembrane region" description="Helical" evidence="1">
    <location>
        <begin position="144"/>
        <end position="166"/>
    </location>
</feature>
<proteinExistence type="predicted"/>
<dbReference type="EMBL" id="BAABRI010000010">
    <property type="protein sequence ID" value="GAA5482792.1"/>
    <property type="molecule type" value="Genomic_DNA"/>
</dbReference>
<accession>A0ABP9UQ00</accession>
<dbReference type="Pfam" id="PF09835">
    <property type="entry name" value="DUF2062"/>
    <property type="match status" value="1"/>
</dbReference>
<keyword evidence="1" id="KW-0812">Transmembrane</keyword>
<evidence type="ECO:0000256" key="1">
    <source>
        <dbReference type="SAM" id="Phobius"/>
    </source>
</evidence>
<keyword evidence="1" id="KW-1133">Transmembrane helix</keyword>
<organism evidence="3 4">
    <name type="scientific">Haloferula sargassicola</name>
    <dbReference type="NCBI Taxonomy" id="490096"/>
    <lineage>
        <taxon>Bacteria</taxon>
        <taxon>Pseudomonadati</taxon>
        <taxon>Verrucomicrobiota</taxon>
        <taxon>Verrucomicrobiia</taxon>
        <taxon>Verrucomicrobiales</taxon>
        <taxon>Verrucomicrobiaceae</taxon>
        <taxon>Haloferula</taxon>
    </lineage>
</organism>
<dbReference type="Proteomes" id="UP001476282">
    <property type="component" value="Unassembled WGS sequence"/>
</dbReference>
<feature type="domain" description="DUF2062" evidence="2">
    <location>
        <begin position="34"/>
        <end position="167"/>
    </location>
</feature>
<keyword evidence="4" id="KW-1185">Reference proteome</keyword>
<dbReference type="PANTHER" id="PTHR40547">
    <property type="entry name" value="SLL0298 PROTEIN"/>
    <property type="match status" value="1"/>
</dbReference>
<evidence type="ECO:0000259" key="2">
    <source>
        <dbReference type="Pfam" id="PF09835"/>
    </source>
</evidence>
<protein>
    <recommendedName>
        <fullName evidence="2">DUF2062 domain-containing protein</fullName>
    </recommendedName>
</protein>